<sequence>MMTQSFSSSNLQNDYNEGNPAVLPNSHTAQNDNISLENELHRPVNPEPADTDLDYTNVNSAVTNSQNLDQIYTELNASRQSHIYQCLTADSAQEESIYHNIDQMTD</sequence>
<evidence type="ECO:0000256" key="1">
    <source>
        <dbReference type="SAM" id="MobiDB-lite"/>
    </source>
</evidence>
<feature type="compositionally biased region" description="Polar residues" evidence="1">
    <location>
        <begin position="1"/>
        <end position="16"/>
    </location>
</feature>
<feature type="region of interest" description="Disordered" evidence="1">
    <location>
        <begin position="1"/>
        <end position="51"/>
    </location>
</feature>
<dbReference type="EMBL" id="JAWDJR010000001">
    <property type="protein sequence ID" value="KAK9981712.1"/>
    <property type="molecule type" value="Genomic_DNA"/>
</dbReference>
<dbReference type="Proteomes" id="UP001479290">
    <property type="component" value="Unassembled WGS sequence"/>
</dbReference>
<evidence type="ECO:0000313" key="2">
    <source>
        <dbReference type="EMBL" id="KAK9981712.1"/>
    </source>
</evidence>
<reference evidence="2 3" key="1">
    <citation type="submission" date="2024-05" db="EMBL/GenBank/DDBJ databases">
        <title>A high-quality chromosomal-level genome assembly of Topmouth culter (Culter alburnus).</title>
        <authorList>
            <person name="Zhao H."/>
        </authorList>
    </citation>
    <scope>NUCLEOTIDE SEQUENCE [LARGE SCALE GENOMIC DNA]</scope>
    <source>
        <strain evidence="2">CATC2023</strain>
        <tissue evidence="2">Muscle</tissue>
    </source>
</reference>
<name>A0AAW2B9K3_CULAL</name>
<organism evidence="2 3">
    <name type="scientific">Culter alburnus</name>
    <name type="common">Topmouth culter</name>
    <dbReference type="NCBI Taxonomy" id="194366"/>
    <lineage>
        <taxon>Eukaryota</taxon>
        <taxon>Metazoa</taxon>
        <taxon>Chordata</taxon>
        <taxon>Craniata</taxon>
        <taxon>Vertebrata</taxon>
        <taxon>Euteleostomi</taxon>
        <taxon>Actinopterygii</taxon>
        <taxon>Neopterygii</taxon>
        <taxon>Teleostei</taxon>
        <taxon>Ostariophysi</taxon>
        <taxon>Cypriniformes</taxon>
        <taxon>Xenocyprididae</taxon>
        <taxon>Xenocypridinae</taxon>
        <taxon>Culter</taxon>
    </lineage>
</organism>
<feature type="compositionally biased region" description="Polar residues" evidence="1">
    <location>
        <begin position="25"/>
        <end position="36"/>
    </location>
</feature>
<proteinExistence type="predicted"/>
<dbReference type="AlphaFoldDB" id="A0AAW2B9K3"/>
<keyword evidence="3" id="KW-1185">Reference proteome</keyword>
<comment type="caution">
    <text evidence="2">The sequence shown here is derived from an EMBL/GenBank/DDBJ whole genome shotgun (WGS) entry which is preliminary data.</text>
</comment>
<evidence type="ECO:0000313" key="3">
    <source>
        <dbReference type="Proteomes" id="UP001479290"/>
    </source>
</evidence>
<gene>
    <name evidence="2" type="ORF">ABG768_001236</name>
</gene>
<accession>A0AAW2B9K3</accession>
<protein>
    <submittedName>
        <fullName evidence="2">Uncharacterized protein</fullName>
    </submittedName>
</protein>